<protein>
    <recommendedName>
        <fullName evidence="2">EF-hand domain-containing protein</fullName>
    </recommendedName>
</protein>
<dbReference type="SMART" id="SM00054">
    <property type="entry name" value="EFh"/>
    <property type="match status" value="2"/>
</dbReference>
<name>A0A0M0JMX7_9EUKA</name>
<keyword evidence="1" id="KW-0106">Calcium</keyword>
<sequence length="254" mass="28727">MPQFPTAAAMPVQRPAARLDAFDADNTETFVDERSPVVDETVNEYLRREGLGGAALCDLRRFLQEVEASVTSCSDVELGGLDDALTYGETFIRVGGRSTSTFEDKARKLSEKHAVMRKVSTAESDAELRLEKAMKQHVIKGDAAEMGAYFNRCVDRARSAETHNVFDRFADWELEQLVLVFGRFDSDLDGVLEFPDFCRIALMVCERVGAAYLEHDLRRMFHKIDLDGDKRIDLNEFLWMQVPAEKLAKVHSRP</sequence>
<evidence type="ECO:0000256" key="1">
    <source>
        <dbReference type="ARBA" id="ARBA00022837"/>
    </source>
</evidence>
<dbReference type="SUPFAM" id="SSF47473">
    <property type="entry name" value="EF-hand"/>
    <property type="match status" value="1"/>
</dbReference>
<keyword evidence="4" id="KW-1185">Reference proteome</keyword>
<evidence type="ECO:0000313" key="3">
    <source>
        <dbReference type="EMBL" id="KOO27598.1"/>
    </source>
</evidence>
<gene>
    <name evidence="3" type="ORF">Ctob_002618</name>
</gene>
<dbReference type="CDD" id="cd00051">
    <property type="entry name" value="EFh"/>
    <property type="match status" value="1"/>
</dbReference>
<proteinExistence type="predicted"/>
<dbReference type="InterPro" id="IPR018247">
    <property type="entry name" value="EF_Hand_1_Ca_BS"/>
</dbReference>
<organism evidence="3 4">
    <name type="scientific">Chrysochromulina tobinii</name>
    <dbReference type="NCBI Taxonomy" id="1460289"/>
    <lineage>
        <taxon>Eukaryota</taxon>
        <taxon>Haptista</taxon>
        <taxon>Haptophyta</taxon>
        <taxon>Prymnesiophyceae</taxon>
        <taxon>Prymnesiales</taxon>
        <taxon>Chrysochromulinaceae</taxon>
        <taxon>Chrysochromulina</taxon>
    </lineage>
</organism>
<dbReference type="InterPro" id="IPR002048">
    <property type="entry name" value="EF_hand_dom"/>
</dbReference>
<dbReference type="AlphaFoldDB" id="A0A0M0JMX7"/>
<dbReference type="PROSITE" id="PS50222">
    <property type="entry name" value="EF_HAND_2"/>
    <property type="match status" value="1"/>
</dbReference>
<evidence type="ECO:0000313" key="4">
    <source>
        <dbReference type="Proteomes" id="UP000037460"/>
    </source>
</evidence>
<feature type="domain" description="EF-hand" evidence="2">
    <location>
        <begin position="212"/>
        <end position="247"/>
    </location>
</feature>
<dbReference type="InterPro" id="IPR011992">
    <property type="entry name" value="EF-hand-dom_pair"/>
</dbReference>
<dbReference type="Gene3D" id="1.10.238.10">
    <property type="entry name" value="EF-hand"/>
    <property type="match status" value="1"/>
</dbReference>
<dbReference type="PROSITE" id="PS00018">
    <property type="entry name" value="EF_HAND_1"/>
    <property type="match status" value="1"/>
</dbReference>
<dbReference type="Proteomes" id="UP000037460">
    <property type="component" value="Unassembled WGS sequence"/>
</dbReference>
<accession>A0A0M0JMX7</accession>
<reference evidence="4" key="1">
    <citation type="journal article" date="2015" name="PLoS Genet.">
        <title>Genome Sequence and Transcriptome Analyses of Chrysochromulina tobin: Metabolic Tools for Enhanced Algal Fitness in the Prominent Order Prymnesiales (Haptophyceae).</title>
        <authorList>
            <person name="Hovde B.T."/>
            <person name="Deodato C.R."/>
            <person name="Hunsperger H.M."/>
            <person name="Ryken S.A."/>
            <person name="Yost W."/>
            <person name="Jha R.K."/>
            <person name="Patterson J."/>
            <person name="Monnat R.J. Jr."/>
            <person name="Barlow S.B."/>
            <person name="Starkenburg S.R."/>
            <person name="Cattolico R.A."/>
        </authorList>
    </citation>
    <scope>NUCLEOTIDE SEQUENCE</scope>
    <source>
        <strain evidence="4">CCMP291</strain>
    </source>
</reference>
<comment type="caution">
    <text evidence="3">The sequence shown here is derived from an EMBL/GenBank/DDBJ whole genome shotgun (WGS) entry which is preliminary data.</text>
</comment>
<dbReference type="EMBL" id="JWZX01002696">
    <property type="protein sequence ID" value="KOO27598.1"/>
    <property type="molecule type" value="Genomic_DNA"/>
</dbReference>
<dbReference type="GO" id="GO:0005509">
    <property type="term" value="F:calcium ion binding"/>
    <property type="evidence" value="ECO:0007669"/>
    <property type="project" value="InterPro"/>
</dbReference>
<evidence type="ECO:0000259" key="2">
    <source>
        <dbReference type="PROSITE" id="PS50222"/>
    </source>
</evidence>